<feature type="non-terminal residue" evidence="2">
    <location>
        <position position="1"/>
    </location>
</feature>
<dbReference type="EMBL" id="SMRP01000079">
    <property type="protein sequence ID" value="TDG16337.1"/>
    <property type="molecule type" value="Genomic_DNA"/>
</dbReference>
<dbReference type="InterPro" id="IPR007899">
    <property type="entry name" value="CHAD_dom"/>
</dbReference>
<evidence type="ECO:0000313" key="3">
    <source>
        <dbReference type="Proteomes" id="UP000295722"/>
    </source>
</evidence>
<reference evidence="2 3" key="1">
    <citation type="submission" date="2019-03" db="EMBL/GenBank/DDBJ databases">
        <title>Paraburkholderia sp. 4M-K11, isolated from subtropical forest soil.</title>
        <authorList>
            <person name="Gao Z.-H."/>
            <person name="Qiu L.-H."/>
        </authorList>
    </citation>
    <scope>NUCLEOTIDE SEQUENCE [LARGE SCALE GENOMIC DNA]</scope>
    <source>
        <strain evidence="2 3">4M-K11</strain>
    </source>
</reference>
<proteinExistence type="predicted"/>
<name>A0A4R5LX84_9BURK</name>
<protein>
    <submittedName>
        <fullName evidence="2">CHAD domain-containing protein</fullName>
    </submittedName>
</protein>
<comment type="caution">
    <text evidence="2">The sequence shown here is derived from an EMBL/GenBank/DDBJ whole genome shotgun (WGS) entry which is preliminary data.</text>
</comment>
<evidence type="ECO:0000313" key="2">
    <source>
        <dbReference type="EMBL" id="TDG16337.1"/>
    </source>
</evidence>
<evidence type="ECO:0000259" key="1">
    <source>
        <dbReference type="Pfam" id="PF05235"/>
    </source>
</evidence>
<feature type="domain" description="CHAD" evidence="1">
    <location>
        <begin position="2"/>
        <end position="85"/>
    </location>
</feature>
<dbReference type="AlphaFoldDB" id="A0A4R5LX84"/>
<organism evidence="2 3">
    <name type="scientific">Paraburkholderia silviterrae</name>
    <dbReference type="NCBI Taxonomy" id="2528715"/>
    <lineage>
        <taxon>Bacteria</taxon>
        <taxon>Pseudomonadati</taxon>
        <taxon>Pseudomonadota</taxon>
        <taxon>Betaproteobacteria</taxon>
        <taxon>Burkholderiales</taxon>
        <taxon>Burkholderiaceae</taxon>
        <taxon>Paraburkholderia</taxon>
    </lineage>
</organism>
<keyword evidence="3" id="KW-1185">Reference proteome</keyword>
<dbReference type="OrthoDB" id="8925343at2"/>
<dbReference type="InterPro" id="IPR038186">
    <property type="entry name" value="CHAD_dom_sf"/>
</dbReference>
<gene>
    <name evidence="2" type="ORF">EYW47_40605</name>
</gene>
<sequence length="117" mass="13632">SLKAFADARVTDSEKQLRKRMRHAAKARKPDVAAFHGVRKAGKKVRYLLELFGPVLSGRHQKTLDRLKKIQKRFGELNDVVAKRETQLVRAVRLPDRRHRLQVRVDRVEIGARDFRV</sequence>
<accession>A0A4R5LX84</accession>
<dbReference type="Proteomes" id="UP000295722">
    <property type="component" value="Unassembled WGS sequence"/>
</dbReference>
<dbReference type="Gene3D" id="1.40.20.10">
    <property type="entry name" value="CHAD domain"/>
    <property type="match status" value="1"/>
</dbReference>
<dbReference type="Pfam" id="PF05235">
    <property type="entry name" value="CHAD"/>
    <property type="match status" value="1"/>
</dbReference>